<protein>
    <submittedName>
        <fullName evidence="5">Response regulator receiver domain-containing protein</fullName>
    </submittedName>
</protein>
<dbReference type="InterPro" id="IPR000014">
    <property type="entry name" value="PAS"/>
</dbReference>
<dbReference type="PANTHER" id="PTHR44591">
    <property type="entry name" value="STRESS RESPONSE REGULATOR PROTEIN 1"/>
    <property type="match status" value="1"/>
</dbReference>
<dbReference type="PROSITE" id="PS50110">
    <property type="entry name" value="RESPONSE_REGULATORY"/>
    <property type="match status" value="1"/>
</dbReference>
<proteinExistence type="predicted"/>
<dbReference type="Gene3D" id="3.40.50.2300">
    <property type="match status" value="1"/>
</dbReference>
<dbReference type="OrthoDB" id="9802066at2"/>
<dbReference type="SMART" id="SM00091">
    <property type="entry name" value="PAS"/>
    <property type="match status" value="1"/>
</dbReference>
<evidence type="ECO:0000256" key="3">
    <source>
        <dbReference type="SAM" id="Coils"/>
    </source>
</evidence>
<dbReference type="RefSeq" id="WP_123401621.1">
    <property type="nucleotide sequence ID" value="NZ_RJVI01000002.1"/>
</dbReference>
<evidence type="ECO:0000313" key="6">
    <source>
        <dbReference type="Proteomes" id="UP000276634"/>
    </source>
</evidence>
<dbReference type="AlphaFoldDB" id="A0A3N1Y1L2"/>
<dbReference type="InterPro" id="IPR035965">
    <property type="entry name" value="PAS-like_dom_sf"/>
</dbReference>
<dbReference type="Pfam" id="PF00072">
    <property type="entry name" value="Response_reg"/>
    <property type="match status" value="1"/>
</dbReference>
<organism evidence="5 6">
    <name type="scientific">Inmirania thermothiophila</name>
    <dbReference type="NCBI Taxonomy" id="1750597"/>
    <lineage>
        <taxon>Bacteria</taxon>
        <taxon>Pseudomonadati</taxon>
        <taxon>Pseudomonadota</taxon>
        <taxon>Gammaproteobacteria</taxon>
        <taxon>Chromatiales</taxon>
        <taxon>Ectothiorhodospiraceae</taxon>
        <taxon>Inmirania</taxon>
    </lineage>
</organism>
<name>A0A3N1Y1L2_9GAMM</name>
<dbReference type="InterPro" id="IPR001789">
    <property type="entry name" value="Sig_transdc_resp-reg_receiver"/>
</dbReference>
<feature type="domain" description="Response regulatory" evidence="4">
    <location>
        <begin position="15"/>
        <end position="130"/>
    </location>
</feature>
<sequence>MDRPEGSPQGGTTRTLLLVDDEENILRALRRVFRRDGYRILATTSPREALGWLEREPVGVIVSDQRMPEMSGVQFLSEVRERHPDTVRIVLSGYTELEAVTEAINRGAVYKFLTKPWDDELLRRNIAEAFRQYEMAAENARLARELRAANEELRRINEELEERVERKTRELAVNIRSLRIAQEVLEHLPVGVVGIDDEGAVVVANQAAMEHLAPGGVLVGLPAEAVLPAEAAELYRDFVADRRGTAVLADGSRLVASPMGPPEAPRGVVLVLLGGED</sequence>
<feature type="modified residue" description="4-aspartylphosphate" evidence="2">
    <location>
        <position position="64"/>
    </location>
</feature>
<evidence type="ECO:0000313" key="5">
    <source>
        <dbReference type="EMBL" id="ROR32716.1"/>
    </source>
</evidence>
<dbReference type="InterPro" id="IPR011006">
    <property type="entry name" value="CheY-like_superfamily"/>
</dbReference>
<feature type="coiled-coil region" evidence="3">
    <location>
        <begin position="139"/>
        <end position="177"/>
    </location>
</feature>
<evidence type="ECO:0000256" key="1">
    <source>
        <dbReference type="ARBA" id="ARBA00022553"/>
    </source>
</evidence>
<dbReference type="GO" id="GO:0000160">
    <property type="term" value="P:phosphorelay signal transduction system"/>
    <property type="evidence" value="ECO:0007669"/>
    <property type="project" value="InterPro"/>
</dbReference>
<dbReference type="InterPro" id="IPR050595">
    <property type="entry name" value="Bact_response_regulator"/>
</dbReference>
<dbReference type="SUPFAM" id="SSF55785">
    <property type="entry name" value="PYP-like sensor domain (PAS domain)"/>
    <property type="match status" value="1"/>
</dbReference>
<evidence type="ECO:0000256" key="2">
    <source>
        <dbReference type="PROSITE-ProRule" id="PRU00169"/>
    </source>
</evidence>
<dbReference type="EMBL" id="RJVI01000002">
    <property type="protein sequence ID" value="ROR32716.1"/>
    <property type="molecule type" value="Genomic_DNA"/>
</dbReference>
<dbReference type="SUPFAM" id="SSF52172">
    <property type="entry name" value="CheY-like"/>
    <property type="match status" value="1"/>
</dbReference>
<keyword evidence="1 2" id="KW-0597">Phosphoprotein</keyword>
<dbReference type="SMART" id="SM00448">
    <property type="entry name" value="REC"/>
    <property type="match status" value="1"/>
</dbReference>
<reference evidence="5 6" key="1">
    <citation type="submission" date="2018-11" db="EMBL/GenBank/DDBJ databases">
        <title>Genomic Encyclopedia of Type Strains, Phase IV (KMG-IV): sequencing the most valuable type-strain genomes for metagenomic binning, comparative biology and taxonomic classification.</title>
        <authorList>
            <person name="Goeker M."/>
        </authorList>
    </citation>
    <scope>NUCLEOTIDE SEQUENCE [LARGE SCALE GENOMIC DNA]</scope>
    <source>
        <strain evidence="5 6">DSM 100275</strain>
    </source>
</reference>
<dbReference type="Proteomes" id="UP000276634">
    <property type="component" value="Unassembled WGS sequence"/>
</dbReference>
<accession>A0A3N1Y1L2</accession>
<evidence type="ECO:0000259" key="4">
    <source>
        <dbReference type="PROSITE" id="PS50110"/>
    </source>
</evidence>
<keyword evidence="6" id="KW-1185">Reference proteome</keyword>
<comment type="caution">
    <text evidence="5">The sequence shown here is derived from an EMBL/GenBank/DDBJ whole genome shotgun (WGS) entry which is preliminary data.</text>
</comment>
<gene>
    <name evidence="5" type="ORF">EDC57_1927</name>
</gene>
<dbReference type="CDD" id="cd17569">
    <property type="entry name" value="REC_HupR-like"/>
    <property type="match status" value="1"/>
</dbReference>
<dbReference type="PANTHER" id="PTHR44591:SF19">
    <property type="entry name" value="TWO-COMPONENT RESPONSE REGULATOR-RELATED"/>
    <property type="match status" value="1"/>
</dbReference>
<keyword evidence="3" id="KW-0175">Coiled coil</keyword>